<proteinExistence type="predicted"/>
<dbReference type="OrthoDB" id="411535at2759"/>
<evidence type="ECO:0008006" key="4">
    <source>
        <dbReference type="Google" id="ProtNLM"/>
    </source>
</evidence>
<organism evidence="2 3">
    <name type="scientific">Bremia lactucae</name>
    <name type="common">Lettuce downy mildew</name>
    <dbReference type="NCBI Taxonomy" id="4779"/>
    <lineage>
        <taxon>Eukaryota</taxon>
        <taxon>Sar</taxon>
        <taxon>Stramenopiles</taxon>
        <taxon>Oomycota</taxon>
        <taxon>Peronosporomycetes</taxon>
        <taxon>Peronosporales</taxon>
        <taxon>Peronosporaceae</taxon>
        <taxon>Bremia</taxon>
    </lineage>
</organism>
<gene>
    <name evidence="2" type="ORF">CCR75_001888</name>
</gene>
<feature type="transmembrane region" description="Helical" evidence="1">
    <location>
        <begin position="97"/>
        <end position="116"/>
    </location>
</feature>
<dbReference type="KEGG" id="blac:94345660"/>
<keyword evidence="1" id="KW-1133">Transmembrane helix</keyword>
<dbReference type="Proteomes" id="UP000294530">
    <property type="component" value="Unassembled WGS sequence"/>
</dbReference>
<evidence type="ECO:0000313" key="3">
    <source>
        <dbReference type="Proteomes" id="UP000294530"/>
    </source>
</evidence>
<keyword evidence="1" id="KW-0472">Membrane</keyword>
<keyword evidence="1" id="KW-0812">Transmembrane</keyword>
<sequence>MDIAAQVERDLQSKYGHLMITWYEAVNWTEPLIIGLLTFHIVLMCTLWFTRKQFYTQFSLFVLIITLVASTEAINTWARENWRLFATQRYFGKHGVFIGIFFAGPLLALGFFQLLLSMKSMVDMVVIVKRTEYRRSLQGKKNK</sequence>
<feature type="transmembrane region" description="Helical" evidence="1">
    <location>
        <begin position="32"/>
        <end position="49"/>
    </location>
</feature>
<dbReference type="RefSeq" id="XP_067817085.1">
    <property type="nucleotide sequence ID" value="XM_067959989.1"/>
</dbReference>
<accession>A0A976FJI0</accession>
<evidence type="ECO:0000313" key="2">
    <source>
        <dbReference type="EMBL" id="TDH67586.1"/>
    </source>
</evidence>
<feature type="transmembrane region" description="Helical" evidence="1">
    <location>
        <begin position="58"/>
        <end position="77"/>
    </location>
</feature>
<keyword evidence="3" id="KW-1185">Reference proteome</keyword>
<evidence type="ECO:0000256" key="1">
    <source>
        <dbReference type="SAM" id="Phobius"/>
    </source>
</evidence>
<dbReference type="GeneID" id="94345660"/>
<dbReference type="AlphaFoldDB" id="A0A976FJI0"/>
<reference evidence="2 3" key="1">
    <citation type="journal article" date="2021" name="Genome Biol.">
        <title>AFLAP: assembly-free linkage analysis pipeline using k-mers from genome sequencing data.</title>
        <authorList>
            <person name="Fletcher K."/>
            <person name="Zhang L."/>
            <person name="Gil J."/>
            <person name="Han R."/>
            <person name="Cavanaugh K."/>
            <person name="Michelmore R."/>
        </authorList>
    </citation>
    <scope>NUCLEOTIDE SEQUENCE [LARGE SCALE GENOMIC DNA]</scope>
    <source>
        <strain evidence="2 3">SF5</strain>
    </source>
</reference>
<dbReference type="InterPro" id="IPR026721">
    <property type="entry name" value="TMEM18"/>
</dbReference>
<dbReference type="Pfam" id="PF14770">
    <property type="entry name" value="TMEM18"/>
    <property type="match status" value="1"/>
</dbReference>
<name>A0A976FJI0_BRELC</name>
<dbReference type="EMBL" id="SHOA02000014">
    <property type="protein sequence ID" value="TDH67586.1"/>
    <property type="molecule type" value="Genomic_DNA"/>
</dbReference>
<comment type="caution">
    <text evidence="2">The sequence shown here is derived from an EMBL/GenBank/DDBJ whole genome shotgun (WGS) entry which is preliminary data.</text>
</comment>
<protein>
    <recommendedName>
        <fullName evidence="4">Transmembrane protein 18</fullName>
    </recommendedName>
</protein>